<evidence type="ECO:0000313" key="2">
    <source>
        <dbReference type="Proteomes" id="UP000272528"/>
    </source>
</evidence>
<dbReference type="KEGG" id="palb:EJC50_22745"/>
<accession>A0A3Q8X9X4</accession>
<reference evidence="2" key="1">
    <citation type="submission" date="2018-12" db="EMBL/GenBank/DDBJ databases">
        <title>Genome sequence of Peanibacillus sp.</title>
        <authorList>
            <person name="Subramani G."/>
            <person name="Srinivasan S."/>
            <person name="Kim M.K."/>
        </authorList>
    </citation>
    <scope>NUCLEOTIDE SEQUENCE [LARGE SCALE GENOMIC DNA]</scope>
    <source>
        <strain evidence="2">18JY67-1</strain>
    </source>
</reference>
<sequence>MVISEEQLDQYRVEGISLRVVRDGMEVNDVMGIVVAWDADSVVIRKRNRKVVKLSRGYVYEPVTAPRTQL</sequence>
<gene>
    <name evidence="1" type="ORF">EJC50_22745</name>
</gene>
<organism evidence="1 2">
    <name type="scientific">Paenibacillus albus</name>
    <dbReference type="NCBI Taxonomy" id="2495582"/>
    <lineage>
        <taxon>Bacteria</taxon>
        <taxon>Bacillati</taxon>
        <taxon>Bacillota</taxon>
        <taxon>Bacilli</taxon>
        <taxon>Bacillales</taxon>
        <taxon>Paenibacillaceae</taxon>
        <taxon>Paenibacillus</taxon>
    </lineage>
</organism>
<protein>
    <recommendedName>
        <fullName evidence="3">DUF2187 domain-containing protein</fullName>
    </recommendedName>
</protein>
<proteinExistence type="predicted"/>
<dbReference type="OrthoDB" id="2629334at2"/>
<dbReference type="AlphaFoldDB" id="A0A3Q8X9X4"/>
<dbReference type="EMBL" id="CP034437">
    <property type="protein sequence ID" value="AZN43859.1"/>
    <property type="molecule type" value="Genomic_DNA"/>
</dbReference>
<keyword evidence="2" id="KW-1185">Reference proteome</keyword>
<dbReference type="Proteomes" id="UP000272528">
    <property type="component" value="Chromosome"/>
</dbReference>
<name>A0A3Q8X9X4_9BACL</name>
<evidence type="ECO:0008006" key="3">
    <source>
        <dbReference type="Google" id="ProtNLM"/>
    </source>
</evidence>
<evidence type="ECO:0000313" key="1">
    <source>
        <dbReference type="EMBL" id="AZN43859.1"/>
    </source>
</evidence>